<accession>A0A1G9QBK3</accession>
<dbReference type="Proteomes" id="UP000199068">
    <property type="component" value="Unassembled WGS sequence"/>
</dbReference>
<dbReference type="InterPro" id="IPR036390">
    <property type="entry name" value="WH_DNA-bd_sf"/>
</dbReference>
<dbReference type="EMBL" id="FNGW01000005">
    <property type="protein sequence ID" value="SDM08111.1"/>
    <property type="molecule type" value="Genomic_DNA"/>
</dbReference>
<evidence type="ECO:0000256" key="1">
    <source>
        <dbReference type="ARBA" id="ARBA00023015"/>
    </source>
</evidence>
<feature type="domain" description="HTH gntR-type" evidence="5">
    <location>
        <begin position="8"/>
        <end position="76"/>
    </location>
</feature>
<dbReference type="CDD" id="cd07377">
    <property type="entry name" value="WHTH_GntR"/>
    <property type="match status" value="1"/>
</dbReference>
<evidence type="ECO:0000256" key="4">
    <source>
        <dbReference type="SAM" id="Coils"/>
    </source>
</evidence>
<feature type="coiled-coil region" evidence="4">
    <location>
        <begin position="116"/>
        <end position="143"/>
    </location>
</feature>
<dbReference type="SMART" id="SM00895">
    <property type="entry name" value="FCD"/>
    <property type="match status" value="1"/>
</dbReference>
<keyword evidence="2" id="KW-0238">DNA-binding</keyword>
<dbReference type="InterPro" id="IPR000524">
    <property type="entry name" value="Tscrpt_reg_HTH_GntR"/>
</dbReference>
<keyword evidence="4" id="KW-0175">Coiled coil</keyword>
<dbReference type="SUPFAM" id="SSF48008">
    <property type="entry name" value="GntR ligand-binding domain-like"/>
    <property type="match status" value="1"/>
</dbReference>
<dbReference type="PRINTS" id="PR00035">
    <property type="entry name" value="HTHGNTR"/>
</dbReference>
<dbReference type="InterPro" id="IPR011711">
    <property type="entry name" value="GntR_C"/>
</dbReference>
<evidence type="ECO:0000259" key="5">
    <source>
        <dbReference type="PROSITE" id="PS50949"/>
    </source>
</evidence>
<dbReference type="SUPFAM" id="SSF46785">
    <property type="entry name" value="Winged helix' DNA-binding domain"/>
    <property type="match status" value="1"/>
</dbReference>
<evidence type="ECO:0000256" key="2">
    <source>
        <dbReference type="ARBA" id="ARBA00023125"/>
    </source>
</evidence>
<dbReference type="InterPro" id="IPR008920">
    <property type="entry name" value="TF_FadR/GntR_C"/>
</dbReference>
<dbReference type="Gene3D" id="1.10.10.10">
    <property type="entry name" value="Winged helix-like DNA-binding domain superfamily/Winged helix DNA-binding domain"/>
    <property type="match status" value="1"/>
</dbReference>
<dbReference type="SMART" id="SM00345">
    <property type="entry name" value="HTH_GNTR"/>
    <property type="match status" value="1"/>
</dbReference>
<reference evidence="6 7" key="1">
    <citation type="submission" date="2016-10" db="EMBL/GenBank/DDBJ databases">
        <authorList>
            <person name="de Groot N.N."/>
        </authorList>
    </citation>
    <scope>NUCLEOTIDE SEQUENCE [LARGE SCALE GENOMIC DNA]</scope>
    <source>
        <strain evidence="6 7">DSM 797</strain>
    </source>
</reference>
<organism evidence="6 7">
    <name type="scientific">Romboutsia lituseburensis DSM 797</name>
    <dbReference type="NCBI Taxonomy" id="1121325"/>
    <lineage>
        <taxon>Bacteria</taxon>
        <taxon>Bacillati</taxon>
        <taxon>Bacillota</taxon>
        <taxon>Clostridia</taxon>
        <taxon>Peptostreptococcales</taxon>
        <taxon>Peptostreptococcaceae</taxon>
        <taxon>Romboutsia</taxon>
    </lineage>
</organism>
<dbReference type="PANTHER" id="PTHR43537:SF43">
    <property type="entry name" value="GNTR-FAMILY TRANSCRIPTIONAL REGULATOR"/>
    <property type="match status" value="1"/>
</dbReference>
<keyword evidence="3" id="KW-0804">Transcription</keyword>
<dbReference type="GO" id="GO:0003700">
    <property type="term" value="F:DNA-binding transcription factor activity"/>
    <property type="evidence" value="ECO:0007669"/>
    <property type="project" value="InterPro"/>
</dbReference>
<name>A0A1G9QBK3_9FIRM</name>
<dbReference type="AlphaFoldDB" id="A0A1G9QBK3"/>
<dbReference type="Gene3D" id="1.20.120.530">
    <property type="entry name" value="GntR ligand-binding domain-like"/>
    <property type="match status" value="1"/>
</dbReference>
<gene>
    <name evidence="6" type="ORF">SAMN04515677_105116</name>
</gene>
<evidence type="ECO:0000313" key="6">
    <source>
        <dbReference type="EMBL" id="SDM08111.1"/>
    </source>
</evidence>
<sequence length="241" mass="27997">MFNSISSKKVYEQVIEQIQESILIGELKKGDKLPSERELSDRMRVSRTSIREALRVLETMGVVESRQGEGNFICTNIEKSLIEPLSMIFKLNDGTWQNVLELREMLELQTVKIAAIKSTEEDCRELKAIVDEMKKETQQSSNKKEIVRLDQKFHKKLVSMSKNYLIESLFVTSSKLFEGFIKDAREKIIATSWTKEVLVDKHDAIYEAISCKNPDEAYNKMKEHMDIIRKSYEEMNNTENC</sequence>
<dbReference type="InterPro" id="IPR036388">
    <property type="entry name" value="WH-like_DNA-bd_sf"/>
</dbReference>
<dbReference type="RefSeq" id="WP_092726108.1">
    <property type="nucleotide sequence ID" value="NZ_FNGW01000005.1"/>
</dbReference>
<proteinExistence type="predicted"/>
<protein>
    <submittedName>
        <fullName evidence="6">Transcriptional regulator, GntR family</fullName>
    </submittedName>
</protein>
<dbReference type="Pfam" id="PF07729">
    <property type="entry name" value="FCD"/>
    <property type="match status" value="1"/>
</dbReference>
<evidence type="ECO:0000256" key="3">
    <source>
        <dbReference type="ARBA" id="ARBA00023163"/>
    </source>
</evidence>
<evidence type="ECO:0000313" key="7">
    <source>
        <dbReference type="Proteomes" id="UP000199068"/>
    </source>
</evidence>
<keyword evidence="7" id="KW-1185">Reference proteome</keyword>
<dbReference type="Pfam" id="PF00392">
    <property type="entry name" value="GntR"/>
    <property type="match status" value="1"/>
</dbReference>
<keyword evidence="1" id="KW-0805">Transcription regulation</keyword>
<dbReference type="PANTHER" id="PTHR43537">
    <property type="entry name" value="TRANSCRIPTIONAL REGULATOR, GNTR FAMILY"/>
    <property type="match status" value="1"/>
</dbReference>
<dbReference type="STRING" id="1121325.SAMN04515677_105116"/>
<dbReference type="GO" id="GO:0003677">
    <property type="term" value="F:DNA binding"/>
    <property type="evidence" value="ECO:0007669"/>
    <property type="project" value="UniProtKB-KW"/>
</dbReference>
<dbReference type="PROSITE" id="PS50949">
    <property type="entry name" value="HTH_GNTR"/>
    <property type="match status" value="1"/>
</dbReference>